<evidence type="ECO:0000313" key="2">
    <source>
        <dbReference type="EMBL" id="SDL61643.1"/>
    </source>
</evidence>
<name>A0A1G9LIK7_9BACT</name>
<gene>
    <name evidence="2" type="ORF">SAMN05660337_3394</name>
</gene>
<dbReference type="STRING" id="246191.SAMN05660337_3394"/>
<organism evidence="2 3">
    <name type="scientific">Maridesulfovibrio ferrireducens</name>
    <dbReference type="NCBI Taxonomy" id="246191"/>
    <lineage>
        <taxon>Bacteria</taxon>
        <taxon>Pseudomonadati</taxon>
        <taxon>Thermodesulfobacteriota</taxon>
        <taxon>Desulfovibrionia</taxon>
        <taxon>Desulfovibrionales</taxon>
        <taxon>Desulfovibrionaceae</taxon>
        <taxon>Maridesulfovibrio</taxon>
    </lineage>
</organism>
<dbReference type="PANTHER" id="PTHR35271">
    <property type="entry name" value="ABC TRANSPORTER, SUBSTRATE-BINDING LIPOPROTEIN-RELATED"/>
    <property type="match status" value="1"/>
</dbReference>
<dbReference type="AlphaFoldDB" id="A0A1G9LIK7"/>
<feature type="signal peptide" evidence="1">
    <location>
        <begin position="1"/>
        <end position="23"/>
    </location>
</feature>
<proteinExistence type="predicted"/>
<protein>
    <recommendedName>
        <fullName evidence="4">ABC transporter substrate binding protein</fullName>
    </recommendedName>
</protein>
<dbReference type="Gene3D" id="3.40.50.2300">
    <property type="match status" value="2"/>
</dbReference>
<keyword evidence="3" id="KW-1185">Reference proteome</keyword>
<evidence type="ECO:0000256" key="1">
    <source>
        <dbReference type="SAM" id="SignalP"/>
    </source>
</evidence>
<reference evidence="3" key="1">
    <citation type="submission" date="2016-10" db="EMBL/GenBank/DDBJ databases">
        <authorList>
            <person name="Varghese N."/>
            <person name="Submissions S."/>
        </authorList>
    </citation>
    <scope>NUCLEOTIDE SEQUENCE [LARGE SCALE GENOMIC DNA]</scope>
    <source>
        <strain evidence="3">DSM 16995</strain>
    </source>
</reference>
<dbReference type="InterPro" id="IPR007487">
    <property type="entry name" value="ABC_transpt-TYRBP-like"/>
</dbReference>
<dbReference type="OrthoDB" id="5644906at2"/>
<dbReference type="EMBL" id="FNGA01000007">
    <property type="protein sequence ID" value="SDL61643.1"/>
    <property type="molecule type" value="Genomic_DNA"/>
</dbReference>
<evidence type="ECO:0008006" key="4">
    <source>
        <dbReference type="Google" id="ProtNLM"/>
    </source>
</evidence>
<sequence>MFNKGLILLVAFIFLICSTSAHAKPKVLVIESYHAEYQWDINYERGLESILKDVADIYYFRMDTKRIKVEQYEERAALAWEAYTTLMPDVVVLADDNAIKFLGSKFIETETPVVYLGINNNPRSYIPLNKNITGVLERPLYKRSVKYLKKILHIEDGKILVLLDTGTTSKVLCDSVFEGCKSLRIGDVQVDIKLIGSFNDWKDIVNRSDEKGYSAIILGLFQTVYEGKKYVTSDDIMAWTYKNTPIPLFAFWEMNVGKNKTIGGLVLSGEIQGSTAGKIVLDILNGVPVNRIKPIIPTQGLFLFSSSELKKWRIVLPRQIRDKATFVE</sequence>
<dbReference type="PANTHER" id="PTHR35271:SF1">
    <property type="entry name" value="ABC TRANSPORTER, SUBSTRATE-BINDING LIPOPROTEIN"/>
    <property type="match status" value="1"/>
</dbReference>
<feature type="chain" id="PRO_5011495613" description="ABC transporter substrate binding protein" evidence="1">
    <location>
        <begin position="24"/>
        <end position="328"/>
    </location>
</feature>
<dbReference type="RefSeq" id="WP_092163256.1">
    <property type="nucleotide sequence ID" value="NZ_FNGA01000007.1"/>
</dbReference>
<accession>A0A1G9LIK7</accession>
<keyword evidence="1" id="KW-0732">Signal</keyword>
<evidence type="ECO:0000313" key="3">
    <source>
        <dbReference type="Proteomes" id="UP000199053"/>
    </source>
</evidence>
<dbReference type="Proteomes" id="UP000199053">
    <property type="component" value="Unassembled WGS sequence"/>
</dbReference>